<organism evidence="1 2">
    <name type="scientific">Bowmanella yangjiangensis</name>
    <dbReference type="NCBI Taxonomy" id="2811230"/>
    <lineage>
        <taxon>Bacteria</taxon>
        <taxon>Pseudomonadati</taxon>
        <taxon>Pseudomonadota</taxon>
        <taxon>Gammaproteobacteria</taxon>
        <taxon>Alteromonadales</taxon>
        <taxon>Alteromonadaceae</taxon>
        <taxon>Bowmanella</taxon>
    </lineage>
</organism>
<name>A0ABS3CVG6_9ALTE</name>
<sequence>MNTYQVLHENQERPVVAESLRAAAQSVLPTGFDAVQVGPGAFAAVVVERELEGWPSRERGYFAAVVQGGRA</sequence>
<comment type="caution">
    <text evidence="1">The sequence shown here is derived from an EMBL/GenBank/DDBJ whole genome shotgun (WGS) entry which is preliminary data.</text>
</comment>
<accession>A0ABS3CVG6</accession>
<proteinExistence type="predicted"/>
<dbReference type="Proteomes" id="UP000663992">
    <property type="component" value="Unassembled WGS sequence"/>
</dbReference>
<keyword evidence="2" id="KW-1185">Reference proteome</keyword>
<protein>
    <submittedName>
        <fullName evidence="1">Uncharacterized protein</fullName>
    </submittedName>
</protein>
<dbReference type="EMBL" id="JAFKCS010000010">
    <property type="protein sequence ID" value="MBN7820514.1"/>
    <property type="molecule type" value="Genomic_DNA"/>
</dbReference>
<evidence type="ECO:0000313" key="1">
    <source>
        <dbReference type="EMBL" id="MBN7820514.1"/>
    </source>
</evidence>
<dbReference type="RefSeq" id="WP_206594353.1">
    <property type="nucleotide sequence ID" value="NZ_JAFKCS010000010.1"/>
</dbReference>
<reference evidence="1 2" key="1">
    <citation type="submission" date="2021-03" db="EMBL/GenBank/DDBJ databases">
        <title>novel species isolated from a fishpond in China.</title>
        <authorList>
            <person name="Lu H."/>
            <person name="Cai Z."/>
        </authorList>
    </citation>
    <scope>NUCLEOTIDE SEQUENCE [LARGE SCALE GENOMIC DNA]</scope>
    <source>
        <strain evidence="1 2">Y57</strain>
    </source>
</reference>
<gene>
    <name evidence="1" type="ORF">J0A65_11600</name>
</gene>
<evidence type="ECO:0000313" key="2">
    <source>
        <dbReference type="Proteomes" id="UP000663992"/>
    </source>
</evidence>